<keyword evidence="2" id="KW-1133">Transmembrane helix</keyword>
<dbReference type="OrthoDB" id="2756618at2759"/>
<name>A0A4Y9XPP6_9AGAM</name>
<gene>
    <name evidence="3" type="ORF">EVG20_g10717</name>
</gene>
<dbReference type="Proteomes" id="UP000298327">
    <property type="component" value="Unassembled WGS sequence"/>
</dbReference>
<reference evidence="3 4" key="1">
    <citation type="submission" date="2019-02" db="EMBL/GenBank/DDBJ databases">
        <title>Genome sequencing of the rare red list fungi Dentipellis fragilis.</title>
        <authorList>
            <person name="Buettner E."/>
            <person name="Kellner H."/>
        </authorList>
    </citation>
    <scope>NUCLEOTIDE SEQUENCE [LARGE SCALE GENOMIC DNA]</scope>
    <source>
        <strain evidence="3 4">DSM 105465</strain>
    </source>
</reference>
<comment type="caution">
    <text evidence="3">The sequence shown here is derived from an EMBL/GenBank/DDBJ whole genome shotgun (WGS) entry which is preliminary data.</text>
</comment>
<feature type="compositionally biased region" description="Basic and acidic residues" evidence="1">
    <location>
        <begin position="340"/>
        <end position="352"/>
    </location>
</feature>
<feature type="region of interest" description="Disordered" evidence="1">
    <location>
        <begin position="340"/>
        <end position="363"/>
    </location>
</feature>
<keyword evidence="2" id="KW-0472">Membrane</keyword>
<sequence length="363" mass="39720">MGLALDRAVVVALFVETIIYGICLTLSVITTVVFVRVRAKGGLADKRLLVALLLMVLTATTNIVIAFVRVFIAFCVNPSTPDGPDRYFADITQPLFIAKNAGLLVQTLWGDLVNMWRCSVVYNKSKMVIIPPAVMSVAGIVTGSLILVTSARASEGTTVFANPSRWIKSYDVLMMSTNLYCTGSVHFPSHNRRIESDYLTPAAILWRIYRSGSRNTFTSSLFPVLLAILETGALYTACLTAFLIAYWSGSNGQYIIIAIIPPLVPCLFCLLVLQVKYHKSGSNVYGTGSLPRSADRARVTTDSSPFSGMRRTLQFGKERSKSPFPKFSLTPIQIATETEVHFSHGEASDHKKGSSVPEEDSDD</sequence>
<evidence type="ECO:0000313" key="4">
    <source>
        <dbReference type="Proteomes" id="UP000298327"/>
    </source>
</evidence>
<organism evidence="3 4">
    <name type="scientific">Dentipellis fragilis</name>
    <dbReference type="NCBI Taxonomy" id="205917"/>
    <lineage>
        <taxon>Eukaryota</taxon>
        <taxon>Fungi</taxon>
        <taxon>Dikarya</taxon>
        <taxon>Basidiomycota</taxon>
        <taxon>Agaricomycotina</taxon>
        <taxon>Agaricomycetes</taxon>
        <taxon>Russulales</taxon>
        <taxon>Hericiaceae</taxon>
        <taxon>Dentipellis</taxon>
    </lineage>
</organism>
<feature type="transmembrane region" description="Helical" evidence="2">
    <location>
        <begin position="12"/>
        <end position="37"/>
    </location>
</feature>
<protein>
    <submittedName>
        <fullName evidence="3">Uncharacterized protein</fullName>
    </submittedName>
</protein>
<dbReference type="AlphaFoldDB" id="A0A4Y9XPP6"/>
<keyword evidence="2" id="KW-0812">Transmembrane</keyword>
<feature type="transmembrane region" description="Helical" evidence="2">
    <location>
        <begin position="49"/>
        <end position="72"/>
    </location>
</feature>
<keyword evidence="4" id="KW-1185">Reference proteome</keyword>
<proteinExistence type="predicted"/>
<evidence type="ECO:0000313" key="3">
    <source>
        <dbReference type="EMBL" id="TFY52075.1"/>
    </source>
</evidence>
<dbReference type="STRING" id="205917.A0A4Y9XPP6"/>
<evidence type="ECO:0000256" key="2">
    <source>
        <dbReference type="SAM" id="Phobius"/>
    </source>
</evidence>
<accession>A0A4Y9XPP6</accession>
<feature type="transmembrane region" description="Helical" evidence="2">
    <location>
        <begin position="253"/>
        <end position="273"/>
    </location>
</feature>
<feature type="transmembrane region" description="Helical" evidence="2">
    <location>
        <begin position="129"/>
        <end position="148"/>
    </location>
</feature>
<dbReference type="EMBL" id="SEOQ01001377">
    <property type="protein sequence ID" value="TFY52075.1"/>
    <property type="molecule type" value="Genomic_DNA"/>
</dbReference>
<evidence type="ECO:0000256" key="1">
    <source>
        <dbReference type="SAM" id="MobiDB-lite"/>
    </source>
</evidence>
<feature type="transmembrane region" description="Helical" evidence="2">
    <location>
        <begin position="220"/>
        <end position="247"/>
    </location>
</feature>